<dbReference type="RefSeq" id="WP_301125868.1">
    <property type="nucleotide sequence ID" value="NZ_JAUHPV010000001.1"/>
</dbReference>
<evidence type="ECO:0000256" key="1">
    <source>
        <dbReference type="SAM" id="Phobius"/>
    </source>
</evidence>
<name>A0ABT8FYD7_9MICO</name>
<keyword evidence="1" id="KW-0472">Membrane</keyword>
<sequence>MHRTAKRCLWWAAGLAGLGALWLAYGTDIVLGFQRTVGANAEPALYAFGYVSTLVHSLAMPLAAALVGAAIVIQTLAPKSAADD</sequence>
<dbReference type="Proteomes" id="UP001172738">
    <property type="component" value="Unassembled WGS sequence"/>
</dbReference>
<proteinExistence type="predicted"/>
<accession>A0ABT8FYD7</accession>
<comment type="caution">
    <text evidence="2">The sequence shown here is derived from an EMBL/GenBank/DDBJ whole genome shotgun (WGS) entry which is preliminary data.</text>
</comment>
<keyword evidence="3" id="KW-1185">Reference proteome</keyword>
<evidence type="ECO:0000313" key="3">
    <source>
        <dbReference type="Proteomes" id="UP001172738"/>
    </source>
</evidence>
<gene>
    <name evidence="2" type="ORF">QQX04_02375</name>
</gene>
<evidence type="ECO:0000313" key="2">
    <source>
        <dbReference type="EMBL" id="MDN4471837.1"/>
    </source>
</evidence>
<organism evidence="2 3">
    <name type="scientific">Demequina zhanjiangensis</name>
    <dbReference type="NCBI Taxonomy" id="3051659"/>
    <lineage>
        <taxon>Bacteria</taxon>
        <taxon>Bacillati</taxon>
        <taxon>Actinomycetota</taxon>
        <taxon>Actinomycetes</taxon>
        <taxon>Micrococcales</taxon>
        <taxon>Demequinaceae</taxon>
        <taxon>Demequina</taxon>
    </lineage>
</organism>
<keyword evidence="1" id="KW-1133">Transmembrane helix</keyword>
<protein>
    <submittedName>
        <fullName evidence="2">Uncharacterized protein</fullName>
    </submittedName>
</protein>
<keyword evidence="1" id="KW-0812">Transmembrane</keyword>
<reference evidence="2" key="1">
    <citation type="submission" date="2023-06" db="EMBL/GenBank/DDBJ databases">
        <title>SYSU T00b26.</title>
        <authorList>
            <person name="Gao L."/>
            <person name="Fang B.-Z."/>
            <person name="Li W.-J."/>
        </authorList>
    </citation>
    <scope>NUCLEOTIDE SEQUENCE</scope>
    <source>
        <strain evidence="2">SYSU T00b26</strain>
    </source>
</reference>
<feature type="transmembrane region" description="Helical" evidence="1">
    <location>
        <begin position="50"/>
        <end position="73"/>
    </location>
</feature>
<dbReference type="EMBL" id="JAUHPV010000001">
    <property type="protein sequence ID" value="MDN4471837.1"/>
    <property type="molecule type" value="Genomic_DNA"/>
</dbReference>